<dbReference type="PANTHER" id="PTHR14413:SF16">
    <property type="entry name" value="LARGE RIBOSOMAL SUBUNIT PROTEIN BL17M"/>
    <property type="match status" value="1"/>
</dbReference>
<dbReference type="InterPro" id="IPR036373">
    <property type="entry name" value="Ribosomal_bL17_sf"/>
</dbReference>
<keyword evidence="8" id="KW-1185">Reference proteome</keyword>
<proteinExistence type="inferred from homology"/>
<dbReference type="SUPFAM" id="SSF64263">
    <property type="entry name" value="Prokaryotic ribosomal protein L17"/>
    <property type="match status" value="1"/>
</dbReference>
<evidence type="ECO:0000256" key="4">
    <source>
        <dbReference type="ARBA" id="ARBA00035494"/>
    </source>
</evidence>
<evidence type="ECO:0000313" key="7">
    <source>
        <dbReference type="EMBL" id="AHC14320.1"/>
    </source>
</evidence>
<evidence type="ECO:0000256" key="5">
    <source>
        <dbReference type="RuleBase" id="RU000660"/>
    </source>
</evidence>
<dbReference type="InterPro" id="IPR000456">
    <property type="entry name" value="Ribosomal_bL17"/>
</dbReference>
<evidence type="ECO:0000313" key="8">
    <source>
        <dbReference type="Proteomes" id="UP000018680"/>
    </source>
</evidence>
<dbReference type="PATRIC" id="fig|1307761.3.peg.901"/>
<gene>
    <name evidence="7" type="ORF">L21SP2_0900</name>
</gene>
<reference evidence="7 8" key="1">
    <citation type="journal article" date="2015" name="Stand. Genomic Sci.">
        <title>Complete genome sequence and description of Salinispira pacifica gen. nov., sp. nov., a novel spirochaete isolated form a hypersaline microbial mat.</title>
        <authorList>
            <person name="Ben Hania W."/>
            <person name="Joseph M."/>
            <person name="Schumann P."/>
            <person name="Bunk B."/>
            <person name="Fiebig A."/>
            <person name="Sproer C."/>
            <person name="Klenk H.P."/>
            <person name="Fardeau M.L."/>
            <person name="Spring S."/>
        </authorList>
    </citation>
    <scope>NUCLEOTIDE SEQUENCE [LARGE SCALE GENOMIC DNA]</scope>
    <source>
        <strain evidence="7 8">L21-RPul-D2</strain>
    </source>
</reference>
<keyword evidence="2 5" id="KW-0689">Ribosomal protein</keyword>
<dbReference type="Proteomes" id="UP000018680">
    <property type="component" value="Chromosome"/>
</dbReference>
<accession>V5WFA3</accession>
<protein>
    <recommendedName>
        <fullName evidence="4 6">50S ribosomal protein L17</fullName>
    </recommendedName>
</protein>
<dbReference type="NCBIfam" id="TIGR00059">
    <property type="entry name" value="L17"/>
    <property type="match status" value="1"/>
</dbReference>
<comment type="similarity">
    <text evidence="1 5">Belongs to the bacterial ribosomal protein bL17 family.</text>
</comment>
<dbReference type="AlphaFoldDB" id="V5WFA3"/>
<evidence type="ECO:0000256" key="3">
    <source>
        <dbReference type="ARBA" id="ARBA00023274"/>
    </source>
</evidence>
<dbReference type="HOGENOM" id="CLU_074407_2_0_12"/>
<dbReference type="Gene3D" id="3.90.1030.10">
    <property type="entry name" value="Ribosomal protein L17"/>
    <property type="match status" value="1"/>
</dbReference>
<evidence type="ECO:0000256" key="6">
    <source>
        <dbReference type="RuleBase" id="RU000661"/>
    </source>
</evidence>
<dbReference type="EMBL" id="CP006939">
    <property type="protein sequence ID" value="AHC14320.1"/>
    <property type="molecule type" value="Genomic_DNA"/>
</dbReference>
<dbReference type="GO" id="GO:0003735">
    <property type="term" value="F:structural constituent of ribosome"/>
    <property type="evidence" value="ECO:0007669"/>
    <property type="project" value="InterPro"/>
</dbReference>
<evidence type="ECO:0000256" key="2">
    <source>
        <dbReference type="ARBA" id="ARBA00022980"/>
    </source>
</evidence>
<sequence>MVTSLFRYERIKTTKTKAMEIRRTAEKMITRAKEDSVHNRRMVGRRIKDKEILSKLFTDLGPRFKERNGGYTRVYKLGQRQGDAAEMVILELVDRSTEE</sequence>
<dbReference type="Pfam" id="PF01196">
    <property type="entry name" value="Ribosomal_L17"/>
    <property type="match status" value="1"/>
</dbReference>
<dbReference type="eggNOG" id="COG0203">
    <property type="taxonomic scope" value="Bacteria"/>
</dbReference>
<dbReference type="STRING" id="1307761.L21SP2_0900"/>
<organism evidence="7 8">
    <name type="scientific">Salinispira pacifica</name>
    <dbReference type="NCBI Taxonomy" id="1307761"/>
    <lineage>
        <taxon>Bacteria</taxon>
        <taxon>Pseudomonadati</taxon>
        <taxon>Spirochaetota</taxon>
        <taxon>Spirochaetia</taxon>
        <taxon>Spirochaetales</taxon>
        <taxon>Spirochaetaceae</taxon>
        <taxon>Salinispira</taxon>
    </lineage>
</organism>
<dbReference type="PANTHER" id="PTHR14413">
    <property type="entry name" value="RIBOSOMAL PROTEIN L17"/>
    <property type="match status" value="1"/>
</dbReference>
<evidence type="ECO:0000256" key="1">
    <source>
        <dbReference type="ARBA" id="ARBA00008777"/>
    </source>
</evidence>
<dbReference type="GO" id="GO:0006412">
    <property type="term" value="P:translation"/>
    <property type="evidence" value="ECO:0007669"/>
    <property type="project" value="InterPro"/>
</dbReference>
<dbReference type="KEGG" id="slr:L21SP2_0900"/>
<dbReference type="GO" id="GO:0022625">
    <property type="term" value="C:cytosolic large ribosomal subunit"/>
    <property type="evidence" value="ECO:0007669"/>
    <property type="project" value="TreeGrafter"/>
</dbReference>
<keyword evidence="3 5" id="KW-0687">Ribonucleoprotein</keyword>
<name>V5WFA3_9SPIO</name>